<gene>
    <name evidence="1" type="ORF">BB560_001756</name>
</gene>
<evidence type="ECO:0000313" key="1">
    <source>
        <dbReference type="EMBL" id="PVV03760.1"/>
    </source>
</evidence>
<protein>
    <submittedName>
        <fullName evidence="1">Uncharacterized protein</fullName>
    </submittedName>
</protein>
<keyword evidence="2" id="KW-1185">Reference proteome</keyword>
<sequence length="50" mass="5964">MINKIYSFFSVPINDFIVPTKMPARNLPAVGWAQSLKRWAFYPRIRLVFY</sequence>
<comment type="caution">
    <text evidence="1">The sequence shown here is derived from an EMBL/GenBank/DDBJ whole genome shotgun (WGS) entry which is preliminary data.</text>
</comment>
<accession>A0A2T9ZGR7</accession>
<dbReference type="EMBL" id="MBFS01000196">
    <property type="protein sequence ID" value="PVV03760.1"/>
    <property type="molecule type" value="Genomic_DNA"/>
</dbReference>
<reference evidence="1 2" key="1">
    <citation type="journal article" date="2018" name="MBio">
        <title>Comparative Genomics Reveals the Core Gene Toolbox for the Fungus-Insect Symbiosis.</title>
        <authorList>
            <person name="Wang Y."/>
            <person name="Stata M."/>
            <person name="Wang W."/>
            <person name="Stajich J.E."/>
            <person name="White M.M."/>
            <person name="Moncalvo J.M."/>
        </authorList>
    </citation>
    <scope>NUCLEOTIDE SEQUENCE [LARGE SCALE GENOMIC DNA]</scope>
    <source>
        <strain evidence="1 2">SC-DP-2</strain>
    </source>
</reference>
<proteinExistence type="predicted"/>
<name>A0A2T9ZGR7_9FUNG</name>
<organism evidence="1 2">
    <name type="scientific">Smittium megazygosporum</name>
    <dbReference type="NCBI Taxonomy" id="133381"/>
    <lineage>
        <taxon>Eukaryota</taxon>
        <taxon>Fungi</taxon>
        <taxon>Fungi incertae sedis</taxon>
        <taxon>Zoopagomycota</taxon>
        <taxon>Kickxellomycotina</taxon>
        <taxon>Harpellomycetes</taxon>
        <taxon>Harpellales</taxon>
        <taxon>Legeriomycetaceae</taxon>
        <taxon>Smittium</taxon>
    </lineage>
</organism>
<dbReference type="AlphaFoldDB" id="A0A2T9ZGR7"/>
<feature type="non-terminal residue" evidence="1">
    <location>
        <position position="50"/>
    </location>
</feature>
<dbReference type="Proteomes" id="UP000245609">
    <property type="component" value="Unassembled WGS sequence"/>
</dbReference>
<evidence type="ECO:0000313" key="2">
    <source>
        <dbReference type="Proteomes" id="UP000245609"/>
    </source>
</evidence>